<evidence type="ECO:0000259" key="1">
    <source>
        <dbReference type="Pfam" id="PF14339"/>
    </source>
</evidence>
<accession>A0A2S6GCA3</accession>
<dbReference type="EMBL" id="PTIX01000037">
    <property type="protein sequence ID" value="PPK62066.1"/>
    <property type="molecule type" value="Genomic_DNA"/>
</dbReference>
<sequence length="170" mass="17195">MQGNAFGVDFNPAANRLRIVGDTGQNLRHNIDDGTTVADPALNTPPATDATAGVTAAAYTNNDLDPDTATTLFDLNTATDQVVVQSPANSGQLAPTGGLGVDAGNAGLDIYSDLVDGKPRKQTAYAVFTPSGGISAFYTINLLTGAASKVGKFPDPLVVGDVSVALDTAG</sequence>
<protein>
    <submittedName>
        <fullName evidence="2">Uncharacterized protein DUF4394</fullName>
    </submittedName>
</protein>
<dbReference type="Proteomes" id="UP000239203">
    <property type="component" value="Unassembled WGS sequence"/>
</dbReference>
<dbReference type="AlphaFoldDB" id="A0A2S6GCA3"/>
<gene>
    <name evidence="2" type="ORF">CLV40_13736</name>
</gene>
<organism evidence="2 3">
    <name type="scientific">Actinokineospora auranticolor</name>
    <dbReference type="NCBI Taxonomy" id="155976"/>
    <lineage>
        <taxon>Bacteria</taxon>
        <taxon>Bacillati</taxon>
        <taxon>Actinomycetota</taxon>
        <taxon>Actinomycetes</taxon>
        <taxon>Pseudonocardiales</taxon>
        <taxon>Pseudonocardiaceae</taxon>
        <taxon>Actinokineospora</taxon>
    </lineage>
</organism>
<dbReference type="RefSeq" id="WP_281261702.1">
    <property type="nucleotide sequence ID" value="NZ_PTIX01000037.1"/>
</dbReference>
<evidence type="ECO:0000313" key="2">
    <source>
        <dbReference type="EMBL" id="PPK62066.1"/>
    </source>
</evidence>
<evidence type="ECO:0000313" key="3">
    <source>
        <dbReference type="Proteomes" id="UP000239203"/>
    </source>
</evidence>
<reference evidence="2 3" key="1">
    <citation type="submission" date="2018-02" db="EMBL/GenBank/DDBJ databases">
        <title>Genomic Encyclopedia of Archaeal and Bacterial Type Strains, Phase II (KMG-II): from individual species to whole genera.</title>
        <authorList>
            <person name="Goeker M."/>
        </authorList>
    </citation>
    <scope>NUCLEOTIDE SEQUENCE [LARGE SCALE GENOMIC DNA]</scope>
    <source>
        <strain evidence="2 3">YU 961-1</strain>
    </source>
</reference>
<proteinExistence type="predicted"/>
<dbReference type="Pfam" id="PF14339">
    <property type="entry name" value="DUF4394"/>
    <property type="match status" value="1"/>
</dbReference>
<name>A0A2S6GCA3_9PSEU</name>
<feature type="domain" description="DUF4394" evidence="1">
    <location>
        <begin position="2"/>
        <end position="156"/>
    </location>
</feature>
<comment type="caution">
    <text evidence="2">The sequence shown here is derived from an EMBL/GenBank/DDBJ whole genome shotgun (WGS) entry which is preliminary data.</text>
</comment>
<keyword evidence="3" id="KW-1185">Reference proteome</keyword>
<dbReference type="InterPro" id="IPR025507">
    <property type="entry name" value="DUF4394"/>
</dbReference>